<dbReference type="InParanoid" id="A0A0Q3I1R2"/>
<evidence type="ECO:0000256" key="1">
    <source>
        <dbReference type="SAM" id="MobiDB-lite"/>
    </source>
</evidence>
<gene>
    <name evidence="3" type="ORF">BRADI_3g10490v3</name>
</gene>
<protein>
    <recommendedName>
        <fullName evidence="2">DUF4283 domain-containing protein</fullName>
    </recommendedName>
</protein>
<feature type="compositionally biased region" description="Basic residues" evidence="1">
    <location>
        <begin position="299"/>
        <end position="308"/>
    </location>
</feature>
<evidence type="ECO:0000313" key="4">
    <source>
        <dbReference type="EnsemblPlants" id="KQJ94435"/>
    </source>
</evidence>
<dbReference type="EMBL" id="CM000882">
    <property type="protein sequence ID" value="KQJ94435.1"/>
    <property type="molecule type" value="Genomic_DNA"/>
</dbReference>
<sequence>MNAGQKKVAKGNAGASSSRLPPVTWELPGEKKKVLAVNMEELKKDLPSEWMLVGKYYTTHTFSSWDLFNHLREIWQLRGGMEYKELANNRFLVLLEHEGDYHHILGGGPWTHLGDVMVVVAFDGRSTVLVPMMNEKMGRELGELVGKVRMVHADNRGKIWRDFVRVRIEHVMAQPIQRCIYIDEVDKEGKVRQRRCQVKYEKLPSAGPAKKHLRFDPASPTKWRNAFTARAVEAVNQEVMASEEHTVSDPLIAVVSTVADAVSKLMVGGDGKTEQVKDLVDSMQQAARGHQSLGDQSQKKKKKKKWGRVRLEKKMRNQETAEQEQDQIQKDGGATQVADSFLKAKLQILGKSLMQRS</sequence>
<dbReference type="InterPro" id="IPR040256">
    <property type="entry name" value="At4g02000-like"/>
</dbReference>
<reference evidence="4" key="3">
    <citation type="submission" date="2018-08" db="UniProtKB">
        <authorList>
            <consortium name="EnsemblPlants"/>
        </authorList>
    </citation>
    <scope>IDENTIFICATION</scope>
    <source>
        <strain evidence="4">cv. Bd21</strain>
    </source>
</reference>
<dbReference type="Pfam" id="PF14111">
    <property type="entry name" value="DUF4283"/>
    <property type="match status" value="1"/>
</dbReference>
<accession>A0A0Q3I1R2</accession>
<evidence type="ECO:0000259" key="2">
    <source>
        <dbReference type="Pfam" id="PF14111"/>
    </source>
</evidence>
<keyword evidence="5" id="KW-1185">Reference proteome</keyword>
<dbReference type="InterPro" id="IPR025558">
    <property type="entry name" value="DUF4283"/>
</dbReference>
<feature type="region of interest" description="Disordered" evidence="1">
    <location>
        <begin position="1"/>
        <end position="22"/>
    </location>
</feature>
<dbReference type="PANTHER" id="PTHR31286">
    <property type="entry name" value="GLYCINE-RICH CELL WALL STRUCTURAL PROTEIN 1.8-LIKE"/>
    <property type="match status" value="1"/>
</dbReference>
<evidence type="ECO:0000313" key="5">
    <source>
        <dbReference type="Proteomes" id="UP000008810"/>
    </source>
</evidence>
<feature type="compositionally biased region" description="Basic and acidic residues" evidence="1">
    <location>
        <begin position="309"/>
        <end position="319"/>
    </location>
</feature>
<feature type="region of interest" description="Disordered" evidence="1">
    <location>
        <begin position="284"/>
        <end position="333"/>
    </location>
</feature>
<evidence type="ECO:0000313" key="3">
    <source>
        <dbReference type="EMBL" id="KQJ94435.1"/>
    </source>
</evidence>
<dbReference type="AlphaFoldDB" id="A0A0Q3I1R2"/>
<name>A0A0Q3I1R2_BRADI</name>
<reference evidence="3" key="2">
    <citation type="submission" date="2017-06" db="EMBL/GenBank/DDBJ databases">
        <title>WGS assembly of Brachypodium distachyon.</title>
        <authorList>
            <consortium name="The International Brachypodium Initiative"/>
            <person name="Lucas S."/>
            <person name="Harmon-Smith M."/>
            <person name="Lail K."/>
            <person name="Tice H."/>
            <person name="Grimwood J."/>
            <person name="Bruce D."/>
            <person name="Barry K."/>
            <person name="Shu S."/>
            <person name="Lindquist E."/>
            <person name="Wang M."/>
            <person name="Pitluck S."/>
            <person name="Vogel J.P."/>
            <person name="Garvin D.F."/>
            <person name="Mockler T.C."/>
            <person name="Schmutz J."/>
            <person name="Rokhsar D."/>
            <person name="Bevan M.W."/>
        </authorList>
    </citation>
    <scope>NUCLEOTIDE SEQUENCE</scope>
    <source>
        <strain evidence="3">Bd21</strain>
    </source>
</reference>
<dbReference type="EnsemblPlants" id="KQJ94435">
    <property type="protein sequence ID" value="KQJ94435"/>
    <property type="gene ID" value="BRADI_3g10490v3"/>
</dbReference>
<reference evidence="3 4" key="1">
    <citation type="journal article" date="2010" name="Nature">
        <title>Genome sequencing and analysis of the model grass Brachypodium distachyon.</title>
        <authorList>
            <consortium name="International Brachypodium Initiative"/>
        </authorList>
    </citation>
    <scope>NUCLEOTIDE SEQUENCE [LARGE SCALE GENOMIC DNA]</scope>
    <source>
        <strain evidence="3 4">Bd21</strain>
    </source>
</reference>
<dbReference type="Gramene" id="KQJ94435">
    <property type="protein sequence ID" value="KQJ94435"/>
    <property type="gene ID" value="BRADI_3g10490v3"/>
</dbReference>
<dbReference type="PANTHER" id="PTHR31286:SF166">
    <property type="entry name" value="OS01G0177800 PROTEIN"/>
    <property type="match status" value="1"/>
</dbReference>
<dbReference type="Proteomes" id="UP000008810">
    <property type="component" value="Chromosome 3"/>
</dbReference>
<feature type="domain" description="DUF4283" evidence="2">
    <location>
        <begin position="50"/>
        <end position="119"/>
    </location>
</feature>
<organism evidence="3">
    <name type="scientific">Brachypodium distachyon</name>
    <name type="common">Purple false brome</name>
    <name type="synonym">Trachynia distachya</name>
    <dbReference type="NCBI Taxonomy" id="15368"/>
    <lineage>
        <taxon>Eukaryota</taxon>
        <taxon>Viridiplantae</taxon>
        <taxon>Streptophyta</taxon>
        <taxon>Embryophyta</taxon>
        <taxon>Tracheophyta</taxon>
        <taxon>Spermatophyta</taxon>
        <taxon>Magnoliopsida</taxon>
        <taxon>Liliopsida</taxon>
        <taxon>Poales</taxon>
        <taxon>Poaceae</taxon>
        <taxon>BOP clade</taxon>
        <taxon>Pooideae</taxon>
        <taxon>Stipodae</taxon>
        <taxon>Brachypodieae</taxon>
        <taxon>Brachypodium</taxon>
    </lineage>
</organism>
<dbReference type="OrthoDB" id="696115at2759"/>
<proteinExistence type="predicted"/>